<comment type="subcellular location">
    <subcellularLocation>
        <location evidence="1">Membrane</location>
        <topology evidence="1">Multi-pass membrane protein</topology>
    </subcellularLocation>
</comment>
<dbReference type="GO" id="GO:0015205">
    <property type="term" value="F:nucleobase transmembrane transporter activity"/>
    <property type="evidence" value="ECO:0007669"/>
    <property type="project" value="TreeGrafter"/>
</dbReference>
<organism evidence="8 9">
    <name type="scientific">Cordyceps confragosa</name>
    <name type="common">Lecanicillium lecanii</name>
    <dbReference type="NCBI Taxonomy" id="2714763"/>
    <lineage>
        <taxon>Eukaryota</taxon>
        <taxon>Fungi</taxon>
        <taxon>Dikarya</taxon>
        <taxon>Ascomycota</taxon>
        <taxon>Pezizomycotina</taxon>
        <taxon>Sordariomycetes</taxon>
        <taxon>Hypocreomycetidae</taxon>
        <taxon>Hypocreales</taxon>
        <taxon>Cordycipitaceae</taxon>
        <taxon>Akanthomyces</taxon>
    </lineage>
</organism>
<name>A0A179IHN8_CORDF</name>
<dbReference type="Proteomes" id="UP000243081">
    <property type="component" value="Unassembled WGS sequence"/>
</dbReference>
<keyword evidence="3 7" id="KW-0812">Transmembrane</keyword>
<evidence type="ECO:0008006" key="10">
    <source>
        <dbReference type="Google" id="ProtNLM"/>
    </source>
</evidence>
<feature type="transmembrane region" description="Helical" evidence="7">
    <location>
        <begin position="554"/>
        <end position="576"/>
    </location>
</feature>
<evidence type="ECO:0000256" key="3">
    <source>
        <dbReference type="ARBA" id="ARBA00022692"/>
    </source>
</evidence>
<dbReference type="OMA" id="CGTDMSA"/>
<evidence type="ECO:0000256" key="2">
    <source>
        <dbReference type="ARBA" id="ARBA00008974"/>
    </source>
</evidence>
<proteinExistence type="inferred from homology"/>
<dbReference type="NCBIfam" id="TIGR00800">
    <property type="entry name" value="ncs1"/>
    <property type="match status" value="1"/>
</dbReference>
<dbReference type="GO" id="GO:0005886">
    <property type="term" value="C:plasma membrane"/>
    <property type="evidence" value="ECO:0007669"/>
    <property type="project" value="TreeGrafter"/>
</dbReference>
<dbReference type="Gene3D" id="1.10.4160.10">
    <property type="entry name" value="Hydantoin permease"/>
    <property type="match status" value="1"/>
</dbReference>
<keyword evidence="5 7" id="KW-0472">Membrane</keyword>
<dbReference type="OrthoDB" id="2018619at2759"/>
<evidence type="ECO:0000256" key="7">
    <source>
        <dbReference type="SAM" id="Phobius"/>
    </source>
</evidence>
<feature type="transmembrane region" description="Helical" evidence="7">
    <location>
        <begin position="236"/>
        <end position="258"/>
    </location>
</feature>
<evidence type="ECO:0000256" key="5">
    <source>
        <dbReference type="ARBA" id="ARBA00023136"/>
    </source>
</evidence>
<dbReference type="InterPro" id="IPR012681">
    <property type="entry name" value="NCS1"/>
</dbReference>
<evidence type="ECO:0000256" key="6">
    <source>
        <dbReference type="SAM" id="MobiDB-lite"/>
    </source>
</evidence>
<feature type="transmembrane region" description="Helical" evidence="7">
    <location>
        <begin position="434"/>
        <end position="454"/>
    </location>
</feature>
<feature type="transmembrane region" description="Helical" evidence="7">
    <location>
        <begin position="505"/>
        <end position="524"/>
    </location>
</feature>
<keyword evidence="9" id="KW-1185">Reference proteome</keyword>
<dbReference type="PANTHER" id="PTHR30618:SF2">
    <property type="entry name" value="ALLANTOIN PERMEASE-RELATED"/>
    <property type="match status" value="1"/>
</dbReference>
<dbReference type="EMBL" id="LUKN01001348">
    <property type="protein sequence ID" value="OAR01141.1"/>
    <property type="molecule type" value="Genomic_DNA"/>
</dbReference>
<evidence type="ECO:0000256" key="4">
    <source>
        <dbReference type="ARBA" id="ARBA00022989"/>
    </source>
</evidence>
<comment type="caution">
    <text evidence="8">The sequence shown here is derived from an EMBL/GenBank/DDBJ whole genome shotgun (WGS) entry which is preliminary data.</text>
</comment>
<dbReference type="Pfam" id="PF02133">
    <property type="entry name" value="Transp_cyt_pur"/>
    <property type="match status" value="1"/>
</dbReference>
<feature type="transmembrane region" description="Helical" evidence="7">
    <location>
        <begin position="385"/>
        <end position="410"/>
    </location>
</feature>
<dbReference type="InterPro" id="IPR001248">
    <property type="entry name" value="Pur-cyt_permease"/>
</dbReference>
<reference evidence="8 9" key="1">
    <citation type="submission" date="2016-03" db="EMBL/GenBank/DDBJ databases">
        <title>Fine-scale spatial genetic structure of a fungal parasite of coffee scale insects.</title>
        <authorList>
            <person name="Jackson D."/>
            <person name="Zemenick K.A."/>
            <person name="Malloure B."/>
            <person name="Quandt C.A."/>
            <person name="James T.Y."/>
        </authorList>
    </citation>
    <scope>NUCLEOTIDE SEQUENCE [LARGE SCALE GENOMIC DNA]</scope>
    <source>
        <strain evidence="8 9">UM487</strain>
    </source>
</reference>
<feature type="transmembrane region" description="Helical" evidence="7">
    <location>
        <begin position="345"/>
        <end position="365"/>
    </location>
</feature>
<keyword evidence="4 7" id="KW-1133">Transmembrane helix</keyword>
<comment type="similarity">
    <text evidence="2">Belongs to the purine-cytosine permease (2.A.39) family.</text>
</comment>
<accession>A0A179IHN8</accession>
<evidence type="ECO:0000313" key="9">
    <source>
        <dbReference type="Proteomes" id="UP000243081"/>
    </source>
</evidence>
<dbReference type="PANTHER" id="PTHR30618">
    <property type="entry name" value="NCS1 FAMILY PURINE/PYRIMIDINE TRANSPORTER"/>
    <property type="match status" value="1"/>
</dbReference>
<dbReference type="AlphaFoldDB" id="A0A179IHN8"/>
<evidence type="ECO:0000313" key="8">
    <source>
        <dbReference type="EMBL" id="OAR01141.1"/>
    </source>
</evidence>
<feature type="transmembrane region" description="Helical" evidence="7">
    <location>
        <begin position="280"/>
        <end position="298"/>
    </location>
</feature>
<feature type="transmembrane region" description="Helical" evidence="7">
    <location>
        <begin position="305"/>
        <end position="325"/>
    </location>
</feature>
<feature type="region of interest" description="Disordered" evidence="6">
    <location>
        <begin position="32"/>
        <end position="57"/>
    </location>
</feature>
<sequence>MGLSTRFPHLSRPAHNGTSIAIYRKGFFAKPPPRRKCGQDESHPSWASQDSAFRGRPKSTRHVNLSFLFPHSKPSLCSSQLDALCPQGYVRVATTPGSASSFGSLQGAISPPVADDAYPSDLAAVSRPSLPLYNLDLKPVEKERRLWGAWNYVGFWIADSVNIGTWMISSSMIAGGLSWWQAWLCVWVGYAISAVFIVVSGRVGAIYHLSFPALSRASFGVWGSAWPIFNRAAMSCVWYGVVAYIGGQCVYVMIRAIWTSWDAAKMPGAFGTSATNTPEYVSFIIFWLLSLPVLWFPVHKLRHLFTAKAFVAPAGATAFLVWALVRAKGAGPIITQPSSLQGSDLAWEIVKGIMSSIGNFATLIANASDFTRFARKPAHAAWPQLVIIPTSFAITSLYGILVSSSSAVIYGEYVWNPVLLLGKFIDDGSSADRFGVFVIAFTLAFAQLGTNVSANSVSTGTSLAALVPRYIDIRRGSYICAIVGLAICPYNFVGSSSKFTTYLSAYSVFLSSITGVIVADYYFVRKGFLCVNDLYNARTTGPYYYSYGVNWRAYTAYICGILINVVGFAGAVGAAVPQGAMYIFQVNFFTGFGVSVGVYYALCKLFPVPATSKVWMEIGVEDEDFRPQYHDEKMPDEVMDVGVAELEPKNPKKVA</sequence>
<dbReference type="FunFam" id="1.10.4160.10:FF:000001">
    <property type="entry name" value="Uracil permease, putative"/>
    <property type="match status" value="1"/>
</dbReference>
<evidence type="ECO:0000256" key="1">
    <source>
        <dbReference type="ARBA" id="ARBA00004141"/>
    </source>
</evidence>
<gene>
    <name evidence="8" type="ORF">LLEC1_05591</name>
</gene>
<dbReference type="InterPro" id="IPR045225">
    <property type="entry name" value="Uracil/uridine/allantoin_perm"/>
</dbReference>
<feature type="transmembrane region" description="Helical" evidence="7">
    <location>
        <begin position="475"/>
        <end position="493"/>
    </location>
</feature>
<protein>
    <recommendedName>
        <fullName evidence="10">Uracil permease</fullName>
    </recommendedName>
</protein>
<dbReference type="CDD" id="cd11482">
    <property type="entry name" value="SLC-NCS1sbd_NRT1-like"/>
    <property type="match status" value="1"/>
</dbReference>
<feature type="transmembrane region" description="Helical" evidence="7">
    <location>
        <begin position="582"/>
        <end position="602"/>
    </location>
</feature>
<feature type="transmembrane region" description="Helical" evidence="7">
    <location>
        <begin position="177"/>
        <end position="199"/>
    </location>
</feature>